<keyword evidence="4" id="KW-1185">Reference proteome</keyword>
<dbReference type="OrthoDB" id="674604at2759"/>
<proteinExistence type="predicted"/>
<keyword evidence="1" id="KW-0677">Repeat</keyword>
<reference evidence="5" key="2">
    <citation type="submission" date="2020-04" db="EMBL/GenBank/DDBJ databases">
        <authorList>
            <consortium name="NCBI Genome Project"/>
        </authorList>
    </citation>
    <scope>NUCLEOTIDE SEQUENCE</scope>
    <source>
        <strain evidence="5">CBS 781.70</strain>
    </source>
</reference>
<dbReference type="EMBL" id="ML975166">
    <property type="protein sequence ID" value="KAF1810378.1"/>
    <property type="molecule type" value="Genomic_DNA"/>
</dbReference>
<sequence>MTILYHYTINGLLIESGYAASPVDRLPYAVEAPFNSYLKQHKPICLPDTRVDLLRKINSWVDGQSGQCIFWLSGLAGTGKSTIARTFAGTQSQRGGLVASSFFSRGGGDVDHAGKFVTSLACQLANSIPTLHQHVCDAITGYSDLTDRSLREQWHQLVLCPLSKLESTGYQALPEIPIRHGFYQMPDEEYQSFMLHNISPSTVDHDIAIFVEDNLKLIRQERSLDAGWPGEEALRYLVQAASGLFIWATTACRFIREGKRHAARRLDTILKSCGSAGTVTAPEKLGWV</sequence>
<dbReference type="InterPro" id="IPR056884">
    <property type="entry name" value="NPHP3-like_N"/>
</dbReference>
<evidence type="ECO:0000259" key="2">
    <source>
        <dbReference type="Pfam" id="PF24883"/>
    </source>
</evidence>
<evidence type="ECO:0000313" key="5">
    <source>
        <dbReference type="RefSeq" id="XP_033532009.1"/>
    </source>
</evidence>
<dbReference type="Pfam" id="PF24883">
    <property type="entry name" value="NPHP3_N"/>
    <property type="match status" value="1"/>
</dbReference>
<dbReference type="PANTHER" id="PTHR10039:SF14">
    <property type="entry name" value="NACHT DOMAIN-CONTAINING PROTEIN"/>
    <property type="match status" value="1"/>
</dbReference>
<accession>A0A6G1FXA7</accession>
<dbReference type="Proteomes" id="UP000504638">
    <property type="component" value="Unplaced"/>
</dbReference>
<organism evidence="3">
    <name type="scientific">Eremomyces bilateralis CBS 781.70</name>
    <dbReference type="NCBI Taxonomy" id="1392243"/>
    <lineage>
        <taxon>Eukaryota</taxon>
        <taxon>Fungi</taxon>
        <taxon>Dikarya</taxon>
        <taxon>Ascomycota</taxon>
        <taxon>Pezizomycotina</taxon>
        <taxon>Dothideomycetes</taxon>
        <taxon>Dothideomycetes incertae sedis</taxon>
        <taxon>Eremomycetales</taxon>
        <taxon>Eremomycetaceae</taxon>
        <taxon>Eremomyces</taxon>
    </lineage>
</organism>
<reference evidence="5" key="3">
    <citation type="submission" date="2025-04" db="UniProtKB">
        <authorList>
            <consortium name="RefSeq"/>
        </authorList>
    </citation>
    <scope>IDENTIFICATION</scope>
    <source>
        <strain evidence="5">CBS 781.70</strain>
    </source>
</reference>
<protein>
    <recommendedName>
        <fullName evidence="2">Nephrocystin 3-like N-terminal domain-containing protein</fullName>
    </recommendedName>
</protein>
<reference evidence="3 5" key="1">
    <citation type="submission" date="2020-01" db="EMBL/GenBank/DDBJ databases">
        <authorList>
            <consortium name="DOE Joint Genome Institute"/>
            <person name="Haridas S."/>
            <person name="Albert R."/>
            <person name="Binder M."/>
            <person name="Bloem J."/>
            <person name="Labutti K."/>
            <person name="Salamov A."/>
            <person name="Andreopoulos B."/>
            <person name="Baker S.E."/>
            <person name="Barry K."/>
            <person name="Bills G."/>
            <person name="Bluhm B.H."/>
            <person name="Cannon C."/>
            <person name="Castanera R."/>
            <person name="Culley D.E."/>
            <person name="Daum C."/>
            <person name="Ezra D."/>
            <person name="Gonzalez J.B."/>
            <person name="Henrissat B."/>
            <person name="Kuo A."/>
            <person name="Liang C."/>
            <person name="Lipzen A."/>
            <person name="Lutzoni F."/>
            <person name="Magnuson J."/>
            <person name="Mondo S."/>
            <person name="Nolan M."/>
            <person name="Ohm R."/>
            <person name="Pangilinan J."/>
            <person name="Park H.-J."/>
            <person name="Ramirez L."/>
            <person name="Alfaro M."/>
            <person name="Sun H."/>
            <person name="Tritt A."/>
            <person name="Yoshinaga Y."/>
            <person name="Zwiers L.-H."/>
            <person name="Turgeon B.G."/>
            <person name="Goodwin S.B."/>
            <person name="Spatafora J.W."/>
            <person name="Crous P.W."/>
            <person name="Grigoriev I.V."/>
        </authorList>
    </citation>
    <scope>NUCLEOTIDE SEQUENCE</scope>
    <source>
        <strain evidence="3 5">CBS 781.70</strain>
    </source>
</reference>
<name>A0A6G1FXA7_9PEZI</name>
<feature type="domain" description="Nephrocystin 3-like N-terminal" evidence="2">
    <location>
        <begin position="56"/>
        <end position="165"/>
    </location>
</feature>
<evidence type="ECO:0000256" key="1">
    <source>
        <dbReference type="ARBA" id="ARBA00022737"/>
    </source>
</evidence>
<dbReference type="GeneID" id="54418778"/>
<gene>
    <name evidence="3 5" type="ORF">P152DRAFT_451130</name>
</gene>
<dbReference type="PANTHER" id="PTHR10039">
    <property type="entry name" value="AMELOGENIN"/>
    <property type="match status" value="1"/>
</dbReference>
<dbReference type="RefSeq" id="XP_033532009.1">
    <property type="nucleotide sequence ID" value="XM_033678208.1"/>
</dbReference>
<evidence type="ECO:0000313" key="3">
    <source>
        <dbReference type="EMBL" id="KAF1810378.1"/>
    </source>
</evidence>
<dbReference type="AlphaFoldDB" id="A0A6G1FXA7"/>
<evidence type="ECO:0000313" key="4">
    <source>
        <dbReference type="Proteomes" id="UP000504638"/>
    </source>
</evidence>